<dbReference type="Proteomes" id="UP001189122">
    <property type="component" value="Unassembled WGS sequence"/>
</dbReference>
<dbReference type="InterPro" id="IPR039343">
    <property type="entry name" value="NDX1-like"/>
</dbReference>
<dbReference type="InterPro" id="IPR023375">
    <property type="entry name" value="ADC_dom_sf"/>
</dbReference>
<dbReference type="PANTHER" id="PTHR35467:SF2">
    <property type="entry name" value="PROTEIN NEOXANTHIN-DEFICIENT 1"/>
    <property type="match status" value="1"/>
</dbReference>
<name>A0A7I8J471_SPIIN</name>
<proteinExistence type="predicted"/>
<dbReference type="SUPFAM" id="SSF160104">
    <property type="entry name" value="Acetoacetate decarboxylase-like"/>
    <property type="match status" value="1"/>
</dbReference>
<dbReference type="EMBL" id="CACRZD030000009">
    <property type="protein sequence ID" value="CAA6664564.1"/>
    <property type="molecule type" value="Genomic_DNA"/>
</dbReference>
<dbReference type="PANTHER" id="PTHR35467">
    <property type="match status" value="1"/>
</dbReference>
<protein>
    <submittedName>
        <fullName evidence="2">Uncharacterized protein</fullName>
    </submittedName>
</protein>
<evidence type="ECO:0000313" key="2">
    <source>
        <dbReference type="EMBL" id="CAA2625176.1"/>
    </source>
</evidence>
<feature type="region of interest" description="Disordered" evidence="1">
    <location>
        <begin position="224"/>
        <end position="248"/>
    </location>
</feature>
<dbReference type="EMBL" id="LR743596">
    <property type="protein sequence ID" value="CAA2625176.1"/>
    <property type="molecule type" value="Genomic_DNA"/>
</dbReference>
<reference evidence="2 3" key="1">
    <citation type="submission" date="2019-12" db="EMBL/GenBank/DDBJ databases">
        <authorList>
            <person name="Scholz U."/>
            <person name="Mascher M."/>
            <person name="Fiebig A."/>
        </authorList>
    </citation>
    <scope>NUCLEOTIDE SEQUENCE</scope>
</reference>
<accession>A0A7I8J471</accession>
<dbReference type="AlphaFoldDB" id="A0A7I8J471"/>
<evidence type="ECO:0000313" key="3">
    <source>
        <dbReference type="Proteomes" id="UP001189122"/>
    </source>
</evidence>
<evidence type="ECO:0000256" key="1">
    <source>
        <dbReference type="SAM" id="MobiDB-lite"/>
    </source>
</evidence>
<sequence length="287" mass="30888">MGSADVTESQFTSDYAHGPPWVFKGRALYQLHLVKTEIACKLIPKELKLVEAFGYTLGGLFLAHYDASPAGVFDELVVISGIVWNPPTSCAWATRVLVSSHEACRHGRKEIGLPSHFAEFSKSTESLQRPRKKGRGALGLVKPGSAFSIPETRPGTQVSEFRDDAATPLCNITLPLGAREDKRWMGPVIKFSLPSFSGRTVHNPLLLKYSCHVKCRVRPVEPARLYAPGSGNRNDGEEGKSAQPAGDEASRSLGVSVLLSKPILALEFSSLEMRVGAPSVVGGPPAG</sequence>
<keyword evidence="3" id="KW-1185">Reference proteome</keyword>
<gene>
    <name evidence="2" type="ORF">SI7747_09010954</name>
</gene>
<organism evidence="2">
    <name type="scientific">Spirodela intermedia</name>
    <name type="common">Intermediate duckweed</name>
    <dbReference type="NCBI Taxonomy" id="51605"/>
    <lineage>
        <taxon>Eukaryota</taxon>
        <taxon>Viridiplantae</taxon>
        <taxon>Streptophyta</taxon>
        <taxon>Embryophyta</taxon>
        <taxon>Tracheophyta</taxon>
        <taxon>Spermatophyta</taxon>
        <taxon>Magnoliopsida</taxon>
        <taxon>Liliopsida</taxon>
        <taxon>Araceae</taxon>
        <taxon>Lemnoideae</taxon>
        <taxon>Spirodela</taxon>
    </lineage>
</organism>
<dbReference type="Gene3D" id="2.40.400.10">
    <property type="entry name" value="Acetoacetate decarboxylase-like"/>
    <property type="match status" value="1"/>
</dbReference>